<protein>
    <recommendedName>
        <fullName evidence="2">histidine kinase</fullName>
        <ecNumber evidence="2">2.7.13.3</ecNumber>
    </recommendedName>
</protein>
<dbReference type="InterPro" id="IPR004358">
    <property type="entry name" value="Sig_transdc_His_kin-like_C"/>
</dbReference>
<keyword evidence="9" id="KW-0812">Transmembrane</keyword>
<dbReference type="CDD" id="cd00130">
    <property type="entry name" value="PAS"/>
    <property type="match status" value="1"/>
</dbReference>
<dbReference type="InterPro" id="IPR035965">
    <property type="entry name" value="PAS-like_dom_sf"/>
</dbReference>
<dbReference type="SMART" id="SM00387">
    <property type="entry name" value="HATPase_c"/>
    <property type="match status" value="1"/>
</dbReference>
<comment type="catalytic activity">
    <reaction evidence="1">
        <text>ATP + protein L-histidine = ADP + protein N-phospho-L-histidine.</text>
        <dbReference type="EC" id="2.7.13.3"/>
    </reaction>
</comment>
<dbReference type="EC" id="2.7.13.3" evidence="2"/>
<evidence type="ECO:0000256" key="8">
    <source>
        <dbReference type="ARBA" id="ARBA00023012"/>
    </source>
</evidence>
<evidence type="ECO:0000256" key="10">
    <source>
        <dbReference type="SAM" id="SignalP"/>
    </source>
</evidence>
<feature type="domain" description="Histidine kinase" evidence="11">
    <location>
        <begin position="498"/>
        <end position="714"/>
    </location>
</feature>
<dbReference type="InterPro" id="IPR036890">
    <property type="entry name" value="HATPase_C_sf"/>
</dbReference>
<dbReference type="KEGG" id="sva:SVA_2464"/>
<evidence type="ECO:0000256" key="7">
    <source>
        <dbReference type="ARBA" id="ARBA00022840"/>
    </source>
</evidence>
<feature type="domain" description="PAC" evidence="13">
    <location>
        <begin position="424"/>
        <end position="478"/>
    </location>
</feature>
<dbReference type="SMART" id="SM00086">
    <property type="entry name" value="PAC"/>
    <property type="match status" value="1"/>
</dbReference>
<dbReference type="GO" id="GO:0005524">
    <property type="term" value="F:ATP binding"/>
    <property type="evidence" value="ECO:0007669"/>
    <property type="project" value="UniProtKB-KW"/>
</dbReference>
<evidence type="ECO:0000256" key="9">
    <source>
        <dbReference type="SAM" id="Phobius"/>
    </source>
</evidence>
<dbReference type="AlphaFoldDB" id="A0A1B4V8P4"/>
<dbReference type="PRINTS" id="PR00344">
    <property type="entry name" value="BCTRLSENSOR"/>
</dbReference>
<keyword evidence="9" id="KW-0472">Membrane</keyword>
<dbReference type="InterPro" id="IPR001610">
    <property type="entry name" value="PAC"/>
</dbReference>
<dbReference type="PANTHER" id="PTHR43065:SF10">
    <property type="entry name" value="PEROXIDE STRESS-ACTIVATED HISTIDINE KINASE MAK3"/>
    <property type="match status" value="1"/>
</dbReference>
<dbReference type="InterPro" id="IPR005467">
    <property type="entry name" value="His_kinase_dom"/>
</dbReference>
<dbReference type="InterPro" id="IPR003661">
    <property type="entry name" value="HisK_dim/P_dom"/>
</dbReference>
<dbReference type="InterPro" id="IPR036097">
    <property type="entry name" value="HisK_dim/P_sf"/>
</dbReference>
<dbReference type="Proteomes" id="UP000218899">
    <property type="component" value="Chromosome"/>
</dbReference>
<gene>
    <name evidence="14" type="ORF">SVA_2464</name>
</gene>
<keyword evidence="10" id="KW-0732">Signal</keyword>
<keyword evidence="6 14" id="KW-0418">Kinase</keyword>
<dbReference type="InterPro" id="IPR000700">
    <property type="entry name" value="PAS-assoc_C"/>
</dbReference>
<dbReference type="CDD" id="cd00082">
    <property type="entry name" value="HisKA"/>
    <property type="match status" value="1"/>
</dbReference>
<proteinExistence type="predicted"/>
<evidence type="ECO:0000259" key="11">
    <source>
        <dbReference type="PROSITE" id="PS50109"/>
    </source>
</evidence>
<evidence type="ECO:0000259" key="13">
    <source>
        <dbReference type="PROSITE" id="PS50113"/>
    </source>
</evidence>
<dbReference type="SUPFAM" id="SSF55785">
    <property type="entry name" value="PYP-like sensor domain (PAS domain)"/>
    <property type="match status" value="1"/>
</dbReference>
<dbReference type="EMBL" id="AP014936">
    <property type="protein sequence ID" value="BAU49012.1"/>
    <property type="molecule type" value="Genomic_DNA"/>
</dbReference>
<dbReference type="PROSITE" id="PS50113">
    <property type="entry name" value="PAC"/>
    <property type="match status" value="1"/>
</dbReference>
<dbReference type="Pfam" id="PF00512">
    <property type="entry name" value="HisKA"/>
    <property type="match status" value="1"/>
</dbReference>
<evidence type="ECO:0000259" key="12">
    <source>
        <dbReference type="PROSITE" id="PS50112"/>
    </source>
</evidence>
<accession>A0A1B4V8P4</accession>
<dbReference type="Pfam" id="PF12974">
    <property type="entry name" value="Phosphonate-bd"/>
    <property type="match status" value="1"/>
</dbReference>
<keyword evidence="7" id="KW-0067">ATP-binding</keyword>
<reference evidence="14 15" key="1">
    <citation type="submission" date="2015-08" db="EMBL/GenBank/DDBJ databases">
        <title>Complete genome sequence of Sulfurifustis variabilis.</title>
        <authorList>
            <person name="Miura A."/>
            <person name="Kojima H."/>
            <person name="Fukui M."/>
        </authorList>
    </citation>
    <scope>NUCLEOTIDE SEQUENCE [LARGE SCALE GENOMIC DNA]</scope>
    <source>
        <strain evidence="15">skN76</strain>
    </source>
</reference>
<dbReference type="InterPro" id="IPR003594">
    <property type="entry name" value="HATPase_dom"/>
</dbReference>
<evidence type="ECO:0000256" key="6">
    <source>
        <dbReference type="ARBA" id="ARBA00022777"/>
    </source>
</evidence>
<evidence type="ECO:0000256" key="4">
    <source>
        <dbReference type="ARBA" id="ARBA00022679"/>
    </source>
</evidence>
<dbReference type="InterPro" id="IPR000014">
    <property type="entry name" value="PAS"/>
</dbReference>
<dbReference type="Pfam" id="PF02518">
    <property type="entry name" value="HATPase_c"/>
    <property type="match status" value="1"/>
</dbReference>
<dbReference type="SUPFAM" id="SSF47384">
    <property type="entry name" value="Homodimeric domain of signal transducing histidine kinase"/>
    <property type="match status" value="1"/>
</dbReference>
<feature type="transmembrane region" description="Helical" evidence="9">
    <location>
        <begin position="313"/>
        <end position="334"/>
    </location>
</feature>
<evidence type="ECO:0000256" key="3">
    <source>
        <dbReference type="ARBA" id="ARBA00022553"/>
    </source>
</evidence>
<evidence type="ECO:0000313" key="15">
    <source>
        <dbReference type="Proteomes" id="UP000218899"/>
    </source>
</evidence>
<keyword evidence="4" id="KW-0808">Transferase</keyword>
<dbReference type="Pfam" id="PF00989">
    <property type="entry name" value="PAS"/>
    <property type="match status" value="1"/>
</dbReference>
<dbReference type="PROSITE" id="PS50109">
    <property type="entry name" value="HIS_KIN"/>
    <property type="match status" value="1"/>
</dbReference>
<dbReference type="Gene3D" id="3.40.190.10">
    <property type="entry name" value="Periplasmic binding protein-like II"/>
    <property type="match status" value="2"/>
</dbReference>
<dbReference type="RefSeq" id="WP_096461469.1">
    <property type="nucleotide sequence ID" value="NZ_AP014936.1"/>
</dbReference>
<dbReference type="Gene3D" id="1.10.287.130">
    <property type="match status" value="1"/>
</dbReference>
<feature type="chain" id="PRO_5008571305" description="histidine kinase" evidence="10">
    <location>
        <begin position="25"/>
        <end position="719"/>
    </location>
</feature>
<dbReference type="SMART" id="SM00388">
    <property type="entry name" value="HisKA"/>
    <property type="match status" value="1"/>
</dbReference>
<keyword evidence="15" id="KW-1185">Reference proteome</keyword>
<evidence type="ECO:0000256" key="5">
    <source>
        <dbReference type="ARBA" id="ARBA00022741"/>
    </source>
</evidence>
<dbReference type="Gene3D" id="3.30.565.10">
    <property type="entry name" value="Histidine kinase-like ATPase, C-terminal domain"/>
    <property type="match status" value="1"/>
</dbReference>
<evidence type="ECO:0000256" key="2">
    <source>
        <dbReference type="ARBA" id="ARBA00012438"/>
    </source>
</evidence>
<keyword evidence="9" id="KW-1133">Transmembrane helix</keyword>
<organism evidence="14 15">
    <name type="scientific">Sulfurifustis variabilis</name>
    <dbReference type="NCBI Taxonomy" id="1675686"/>
    <lineage>
        <taxon>Bacteria</taxon>
        <taxon>Pseudomonadati</taxon>
        <taxon>Pseudomonadota</taxon>
        <taxon>Gammaproteobacteria</taxon>
        <taxon>Acidiferrobacterales</taxon>
        <taxon>Acidiferrobacteraceae</taxon>
        <taxon>Sulfurifustis</taxon>
    </lineage>
</organism>
<dbReference type="GO" id="GO:0000155">
    <property type="term" value="F:phosphorelay sensor kinase activity"/>
    <property type="evidence" value="ECO:0007669"/>
    <property type="project" value="InterPro"/>
</dbReference>
<feature type="signal peptide" evidence="10">
    <location>
        <begin position="1"/>
        <end position="24"/>
    </location>
</feature>
<dbReference type="SUPFAM" id="SSF53850">
    <property type="entry name" value="Periplasmic binding protein-like II"/>
    <property type="match status" value="1"/>
</dbReference>
<feature type="domain" description="PAS" evidence="12">
    <location>
        <begin position="353"/>
        <end position="399"/>
    </location>
</feature>
<dbReference type="PROSITE" id="PS50112">
    <property type="entry name" value="PAS"/>
    <property type="match status" value="1"/>
</dbReference>
<keyword evidence="5" id="KW-0547">Nucleotide-binding</keyword>
<dbReference type="SUPFAM" id="SSF55874">
    <property type="entry name" value="ATPase domain of HSP90 chaperone/DNA topoisomerase II/histidine kinase"/>
    <property type="match status" value="1"/>
</dbReference>
<keyword evidence="8" id="KW-0902">Two-component regulatory system</keyword>
<sequence length="719" mass="79007">MQRATRATRLLLASSALAAGLAQAAPPVHIGVLATPAEADTAARWAPTANYLSERIPDNRFVVVPLDLEGLRLAVERETVAFVLTHPGHYVDLDDLYDLTPIVTRRMRMHEEARSQFGAVLLTRADHPAVRTLADLRGRSLLAAGDQTFGSFHLVWRELEAANVHPFRDLGRLELREGTPEAIVDAVRDGAVDAGVVPTGVLENLVASGKASLDAFRVVNPVQVPDFPLLTSTRLYPEWPLAATRNTPETLARAVAVALLEMPETHAAARAAGHAGWTVPPSYQPVHALYEALHLGHHRMADSSLTELMREHWYGFVAGAFVLLLMAGVTAYVLKLNHQLKDEIRWRRRMQEEMQKFASAVEQTADAVLITDPKGRIEYVNPAFSRITGYTIEEVLGRTPRIMKSGTLDAGFYARLWKTILNGETFRAEFLNRRRDGSLYWEAKAITPLKDPGGRITHFVATGRDITEQKRSEEEAQLRQEQLAHTARVNLIGEMASGLAHEIAQPLTAIINYAQGTVRRLRQGEQDREPLQHALEQIVAQAQRGAEVVQHLRRFVSRRAPQRAMNDINAIVSQAAALAEPEARKKGIVLSLELAANLPGVCVDGIQIEQVILNLLRNGAEALASADGGRRELVVRTAVGDGGEVEVSVSDTGPGLPPRLAAKLFEPFFTTKPDGVGLGLAVSRTIIETHGGRLWVTPNLDRGVTFRFTIPLEAQTHER</sequence>
<dbReference type="NCBIfam" id="TIGR00229">
    <property type="entry name" value="sensory_box"/>
    <property type="match status" value="1"/>
</dbReference>
<dbReference type="SMART" id="SM00091">
    <property type="entry name" value="PAS"/>
    <property type="match status" value="1"/>
</dbReference>
<dbReference type="PANTHER" id="PTHR43065">
    <property type="entry name" value="SENSOR HISTIDINE KINASE"/>
    <property type="match status" value="1"/>
</dbReference>
<dbReference type="InterPro" id="IPR013767">
    <property type="entry name" value="PAS_fold"/>
</dbReference>
<name>A0A1B4V8P4_9GAMM</name>
<dbReference type="Gene3D" id="3.30.450.20">
    <property type="entry name" value="PAS domain"/>
    <property type="match status" value="1"/>
</dbReference>
<evidence type="ECO:0000313" key="14">
    <source>
        <dbReference type="EMBL" id="BAU49012.1"/>
    </source>
</evidence>
<dbReference type="OrthoDB" id="9792854at2"/>
<evidence type="ECO:0000256" key="1">
    <source>
        <dbReference type="ARBA" id="ARBA00000085"/>
    </source>
</evidence>
<keyword evidence="3" id="KW-0597">Phosphoprotein</keyword>